<sequence>MAHRNRNPQKEVSNNPNRGSIRFLKRAVIAAGLAHLFSASAEATGGNCIINVNVAEVPANQPPFTAFFRSPTGQTVHTERNVVVGRNFQFDAPSSDGRTFTVVVATDTTSVVNAETGLCTPTVKRLRFRSPVAAQPSVPPVDSGRPADFWDNLRRFFTEPRLTYGNVVNPGGIFTNPWTYVMAGVAGVGGFLISRGRTGHLVQVANRDRDVLNNRNIELEGINQGLENQVLAEGNRANQAETAQQTAVQAQQTAAANEQTANMARTQAETDAAQARGYAQSLENENVTLQQRLGQVETQNNTLRTMLTPDPQGNVWTVPVREKLHIANQQPDPNNPGQVIIPAVLEPMPPPPPPV</sequence>
<dbReference type="EMBL" id="LBUP01000008">
    <property type="protein sequence ID" value="KKQ65789.1"/>
    <property type="molecule type" value="Genomic_DNA"/>
</dbReference>
<evidence type="ECO:0000313" key="3">
    <source>
        <dbReference type="EMBL" id="KKQ65789.1"/>
    </source>
</evidence>
<feature type="coiled-coil region" evidence="1">
    <location>
        <begin position="256"/>
        <end position="299"/>
    </location>
</feature>
<proteinExistence type="predicted"/>
<feature type="region of interest" description="Disordered" evidence="2">
    <location>
        <begin position="327"/>
        <end position="355"/>
    </location>
</feature>
<accession>A0A0G0LWN2</accession>
<evidence type="ECO:0000313" key="4">
    <source>
        <dbReference type="Proteomes" id="UP000034235"/>
    </source>
</evidence>
<protein>
    <submittedName>
        <fullName evidence="3">Uncharacterized protein</fullName>
    </submittedName>
</protein>
<comment type="caution">
    <text evidence="3">The sequence shown here is derived from an EMBL/GenBank/DDBJ whole genome shotgun (WGS) entry which is preliminary data.</text>
</comment>
<gene>
    <name evidence="3" type="ORF">US86_C0008G0012</name>
</gene>
<organism evidence="3 4">
    <name type="scientific">Candidatus Daviesbacteria bacterium GW2011_GWA2_38_24</name>
    <dbReference type="NCBI Taxonomy" id="1618422"/>
    <lineage>
        <taxon>Bacteria</taxon>
        <taxon>Candidatus Daviesiibacteriota</taxon>
    </lineage>
</organism>
<keyword evidence="1" id="KW-0175">Coiled coil</keyword>
<evidence type="ECO:0000256" key="1">
    <source>
        <dbReference type="SAM" id="Coils"/>
    </source>
</evidence>
<name>A0A0G0LWN2_9BACT</name>
<dbReference type="AlphaFoldDB" id="A0A0G0LWN2"/>
<reference evidence="3 4" key="1">
    <citation type="journal article" date="2015" name="Nature">
        <title>rRNA introns, odd ribosomes, and small enigmatic genomes across a large radiation of phyla.</title>
        <authorList>
            <person name="Brown C.T."/>
            <person name="Hug L.A."/>
            <person name="Thomas B.C."/>
            <person name="Sharon I."/>
            <person name="Castelle C.J."/>
            <person name="Singh A."/>
            <person name="Wilkins M.J."/>
            <person name="Williams K.H."/>
            <person name="Banfield J.F."/>
        </authorList>
    </citation>
    <scope>NUCLEOTIDE SEQUENCE [LARGE SCALE GENOMIC DNA]</scope>
</reference>
<evidence type="ECO:0000256" key="2">
    <source>
        <dbReference type="SAM" id="MobiDB-lite"/>
    </source>
</evidence>
<feature type="compositionally biased region" description="Polar residues" evidence="2">
    <location>
        <begin position="327"/>
        <end position="337"/>
    </location>
</feature>
<dbReference type="Proteomes" id="UP000034235">
    <property type="component" value="Unassembled WGS sequence"/>
</dbReference>